<dbReference type="Proteomes" id="UP001552299">
    <property type="component" value="Unassembled WGS sequence"/>
</dbReference>
<sequence length="226" mass="24811">MASFVTGKMKRKGFDEVYDDFSDLSFSAPALKIRRLDAELPPIMEERGPIGLSVLEPHLLKGDMGAAVPDVASVVKEEVFPPTVNEERALVLYKPVHSHFVPSLKMDPELISGLKDPAFWPGYQNLVEEEFVEEQQSSSINRLAVIPWVPSHLSAPALGLEVSSSENGIIAEVMEEGADGESMEIDGDHGQLVHAGSESGSFRQWQQHCMIPEHTHIASTPILGSW</sequence>
<accession>A0ABD0V235</accession>
<protein>
    <submittedName>
        <fullName evidence="1">Uncharacterized protein</fullName>
    </submittedName>
</protein>
<gene>
    <name evidence="1" type="ORF">M5K25_014170</name>
</gene>
<dbReference type="PANTHER" id="PTHR35510:SF1">
    <property type="entry name" value="DBH-LIKE MONOOXYGENASE"/>
    <property type="match status" value="1"/>
</dbReference>
<evidence type="ECO:0000313" key="2">
    <source>
        <dbReference type="Proteomes" id="UP001552299"/>
    </source>
</evidence>
<organism evidence="1 2">
    <name type="scientific">Dendrobium thyrsiflorum</name>
    <name type="common">Pinecone-like raceme dendrobium</name>
    <name type="synonym">Orchid</name>
    <dbReference type="NCBI Taxonomy" id="117978"/>
    <lineage>
        <taxon>Eukaryota</taxon>
        <taxon>Viridiplantae</taxon>
        <taxon>Streptophyta</taxon>
        <taxon>Embryophyta</taxon>
        <taxon>Tracheophyta</taxon>
        <taxon>Spermatophyta</taxon>
        <taxon>Magnoliopsida</taxon>
        <taxon>Liliopsida</taxon>
        <taxon>Asparagales</taxon>
        <taxon>Orchidaceae</taxon>
        <taxon>Epidendroideae</taxon>
        <taxon>Malaxideae</taxon>
        <taxon>Dendrobiinae</taxon>
        <taxon>Dendrobium</taxon>
    </lineage>
</organism>
<dbReference type="AlphaFoldDB" id="A0ABD0V235"/>
<reference evidence="1 2" key="1">
    <citation type="journal article" date="2024" name="Plant Biotechnol. J.">
        <title>Dendrobium thyrsiflorum genome and its molecular insights into genes involved in important horticultural traits.</title>
        <authorList>
            <person name="Chen B."/>
            <person name="Wang J.Y."/>
            <person name="Zheng P.J."/>
            <person name="Li K.L."/>
            <person name="Liang Y.M."/>
            <person name="Chen X.F."/>
            <person name="Zhang C."/>
            <person name="Zhao X."/>
            <person name="He X."/>
            <person name="Zhang G.Q."/>
            <person name="Liu Z.J."/>
            <person name="Xu Q."/>
        </authorList>
    </citation>
    <scope>NUCLEOTIDE SEQUENCE [LARGE SCALE GENOMIC DNA]</scope>
    <source>
        <strain evidence="1">GZMU011</strain>
    </source>
</reference>
<dbReference type="PANTHER" id="PTHR35510">
    <property type="entry name" value="DBH-LIKE MONOOXYGENASE"/>
    <property type="match status" value="1"/>
</dbReference>
<name>A0ABD0V235_DENTH</name>
<keyword evidence="2" id="KW-1185">Reference proteome</keyword>
<proteinExistence type="predicted"/>
<dbReference type="EMBL" id="JANQDX010000011">
    <property type="protein sequence ID" value="KAL0916642.1"/>
    <property type="molecule type" value="Genomic_DNA"/>
</dbReference>
<comment type="caution">
    <text evidence="1">The sequence shown here is derived from an EMBL/GenBank/DDBJ whole genome shotgun (WGS) entry which is preliminary data.</text>
</comment>
<evidence type="ECO:0000313" key="1">
    <source>
        <dbReference type="EMBL" id="KAL0916642.1"/>
    </source>
</evidence>